<feature type="chain" id="PRO_5043630786" description="ShKT domain-containing protein" evidence="3">
    <location>
        <begin position="25"/>
        <end position="328"/>
    </location>
</feature>
<evidence type="ECO:0000256" key="2">
    <source>
        <dbReference type="PROSITE-ProRule" id="PRU01005"/>
    </source>
</evidence>
<comment type="similarity">
    <text evidence="1">Belongs to the CRISP family.</text>
</comment>
<dbReference type="SMART" id="SM00198">
    <property type="entry name" value="SCP"/>
    <property type="match status" value="1"/>
</dbReference>
<evidence type="ECO:0000313" key="6">
    <source>
        <dbReference type="Proteomes" id="UP001066276"/>
    </source>
</evidence>
<feature type="disulfide bond" evidence="2">
    <location>
        <begin position="307"/>
        <end position="320"/>
    </location>
</feature>
<evidence type="ECO:0000256" key="3">
    <source>
        <dbReference type="SAM" id="SignalP"/>
    </source>
</evidence>
<evidence type="ECO:0000256" key="1">
    <source>
        <dbReference type="ARBA" id="ARBA00009923"/>
    </source>
</evidence>
<dbReference type="EMBL" id="JANPWB010000009">
    <property type="protein sequence ID" value="KAJ1149041.1"/>
    <property type="molecule type" value="Genomic_DNA"/>
</dbReference>
<dbReference type="PRINTS" id="PR00837">
    <property type="entry name" value="V5TPXLIKE"/>
</dbReference>
<evidence type="ECO:0000259" key="4">
    <source>
        <dbReference type="PROSITE" id="PS51670"/>
    </source>
</evidence>
<dbReference type="InterPro" id="IPR002413">
    <property type="entry name" value="V5_allergen-like"/>
</dbReference>
<feature type="disulfide bond" evidence="2">
    <location>
        <begin position="288"/>
        <end position="322"/>
    </location>
</feature>
<evidence type="ECO:0000313" key="5">
    <source>
        <dbReference type="EMBL" id="KAJ1149041.1"/>
    </source>
</evidence>
<dbReference type="InterPro" id="IPR001283">
    <property type="entry name" value="CRISP-related"/>
</dbReference>
<protein>
    <recommendedName>
        <fullName evidence="4">ShKT domain-containing protein</fullName>
    </recommendedName>
</protein>
<name>A0AAV7R976_PLEWA</name>
<dbReference type="SUPFAM" id="SSF55797">
    <property type="entry name" value="PR-1-like"/>
    <property type="match status" value="1"/>
</dbReference>
<keyword evidence="3" id="KW-0732">Signal</keyword>
<accession>A0AAV7R976</accession>
<dbReference type="SUPFAM" id="SSF57546">
    <property type="entry name" value="Crisp domain-like"/>
    <property type="match status" value="1"/>
</dbReference>
<dbReference type="AlphaFoldDB" id="A0AAV7R976"/>
<dbReference type="Gene3D" id="3.40.33.10">
    <property type="entry name" value="CAP"/>
    <property type="match status" value="1"/>
</dbReference>
<dbReference type="FunFam" id="3.40.33.10:FF:000005">
    <property type="entry name" value="Cysteine-rich secretory protein 2"/>
    <property type="match status" value="1"/>
</dbReference>
<dbReference type="Gene3D" id="1.10.10.740">
    <property type="entry name" value="Crisp domain"/>
    <property type="match status" value="1"/>
</dbReference>
<dbReference type="InterPro" id="IPR003582">
    <property type="entry name" value="ShKT_dom"/>
</dbReference>
<dbReference type="InterPro" id="IPR042076">
    <property type="entry name" value="Crisp-like_dom"/>
</dbReference>
<dbReference type="PROSITE" id="PS51670">
    <property type="entry name" value="SHKT"/>
    <property type="match status" value="1"/>
</dbReference>
<gene>
    <name evidence="5" type="ORF">NDU88_001861</name>
</gene>
<keyword evidence="2" id="KW-1015">Disulfide bond</keyword>
<dbReference type="PANTHER" id="PTHR10334">
    <property type="entry name" value="CYSTEINE-RICH SECRETORY PROTEIN-RELATED"/>
    <property type="match status" value="1"/>
</dbReference>
<dbReference type="InterPro" id="IPR014044">
    <property type="entry name" value="CAP_dom"/>
</dbReference>
<feature type="signal peptide" evidence="3">
    <location>
        <begin position="1"/>
        <end position="24"/>
    </location>
</feature>
<reference evidence="5" key="1">
    <citation type="journal article" date="2022" name="bioRxiv">
        <title>Sequencing and chromosome-scale assembly of the giantPleurodeles waltlgenome.</title>
        <authorList>
            <person name="Brown T."/>
            <person name="Elewa A."/>
            <person name="Iarovenko S."/>
            <person name="Subramanian E."/>
            <person name="Araus A.J."/>
            <person name="Petzold A."/>
            <person name="Susuki M."/>
            <person name="Suzuki K.-i.T."/>
            <person name="Hayashi T."/>
            <person name="Toyoda A."/>
            <person name="Oliveira C."/>
            <person name="Osipova E."/>
            <person name="Leigh N.D."/>
            <person name="Simon A."/>
            <person name="Yun M.H."/>
        </authorList>
    </citation>
    <scope>NUCLEOTIDE SEQUENCE</scope>
    <source>
        <strain evidence="5">20211129_DDA</strain>
        <tissue evidence="5">Liver</tissue>
    </source>
</reference>
<dbReference type="Pfam" id="PF00188">
    <property type="entry name" value="CAP"/>
    <property type="match status" value="1"/>
</dbReference>
<keyword evidence="6" id="KW-1185">Reference proteome</keyword>
<dbReference type="PRINTS" id="PR00838">
    <property type="entry name" value="V5ALLERGEN"/>
</dbReference>
<dbReference type="InterPro" id="IPR035940">
    <property type="entry name" value="CAP_sf"/>
</dbReference>
<comment type="caution">
    <text evidence="2">Lacks conserved residue(s) required for the propagation of feature annotation.</text>
</comment>
<dbReference type="Pfam" id="PF08562">
    <property type="entry name" value="Crisp"/>
    <property type="match status" value="1"/>
</dbReference>
<proteinExistence type="inferred from homology"/>
<organism evidence="5 6">
    <name type="scientific">Pleurodeles waltl</name>
    <name type="common">Iberian ribbed newt</name>
    <dbReference type="NCBI Taxonomy" id="8319"/>
    <lineage>
        <taxon>Eukaryota</taxon>
        <taxon>Metazoa</taxon>
        <taxon>Chordata</taxon>
        <taxon>Craniata</taxon>
        <taxon>Vertebrata</taxon>
        <taxon>Euteleostomi</taxon>
        <taxon>Amphibia</taxon>
        <taxon>Batrachia</taxon>
        <taxon>Caudata</taxon>
        <taxon>Salamandroidea</taxon>
        <taxon>Salamandridae</taxon>
        <taxon>Pleurodelinae</taxon>
        <taxon>Pleurodeles</taxon>
    </lineage>
</organism>
<feature type="domain" description="ShKT" evidence="4">
    <location>
        <begin position="288"/>
        <end position="322"/>
    </location>
</feature>
<sequence length="328" mass="36445">MKDASPLPVAMYMALFLHVSMVESNAILGSSTTKGVVTQQAAVYTTKQNDNKVIKPTIKSRRLNDVVSPSSISHNVVIERSDVHVVSLNGRPATIPVENILKMVDQPFSVVSTENATVQELIVDVHNAFRRAVDPPASNMLKMKWNSEAAKTAARWASGCEQKHSDGHRRVIKDFRCGENLFMSSFLADWKDVITSFDSEKVDFEYGSENPSRNGNEIRHYTQNVWYNSYQVGCAVTECPKSPLPYFYVCHYCPPGNTKNKLGTPYKKGKSCGDCPNACDDKLCTNSCAYQDKYNNCNTFLNGDGTCTGEDMIRDCPATCKCRSSDIK</sequence>
<dbReference type="Proteomes" id="UP001066276">
    <property type="component" value="Chromosome 5"/>
</dbReference>
<comment type="caution">
    <text evidence="5">The sequence shown here is derived from an EMBL/GenBank/DDBJ whole genome shotgun (WGS) entry which is preliminary data.</text>
</comment>
<dbReference type="InterPro" id="IPR013871">
    <property type="entry name" value="Cysteine_rich_secretory"/>
</dbReference>